<dbReference type="SUPFAM" id="SSF56204">
    <property type="entry name" value="Hect, E3 ligase catalytic domain"/>
    <property type="match status" value="1"/>
</dbReference>
<dbReference type="Gene3D" id="1.25.40.20">
    <property type="entry name" value="Ankyrin repeat-containing domain"/>
    <property type="match status" value="1"/>
</dbReference>
<dbReference type="SUPFAM" id="SSF48403">
    <property type="entry name" value="Ankyrin repeat"/>
    <property type="match status" value="1"/>
</dbReference>
<proteinExistence type="inferred from homology"/>
<evidence type="ECO:0000259" key="6">
    <source>
        <dbReference type="PROSITE" id="PS50237"/>
    </source>
</evidence>
<evidence type="ECO:0000313" key="8">
    <source>
        <dbReference type="Proteomes" id="UP000699462"/>
    </source>
</evidence>
<evidence type="ECO:0000313" key="7">
    <source>
        <dbReference type="EMBL" id="KAF8567320.1"/>
    </source>
</evidence>
<evidence type="ECO:0000256" key="5">
    <source>
        <dbReference type="SAM" id="MobiDB-lite"/>
    </source>
</evidence>
<dbReference type="EC" id="2.3.2.26" evidence="4"/>
<sequence length="1731" mass="191793">MANGSTMFLLNLLQSSVDSTRDIQLTALEQLCSLLLQTNSAEVLKKEFPPSCFIPVLIKFFIDFESPPALLESAARLLEELVRRDSNVLKLTNCISSIFEFISSSWKFVHLDTLRSGLFVAGRIASFLDLWLKHENEIISEIQQPSTTSLPPQFFRLRRWIASLVKLMSHRDMQVSFSGLDCLHVIITACRRLPISWSVISQLISENNLLETFLSLLSPSEPDLTNREEIKCNERATMPKTETIELEEAASVTQDGERQACGTSDAACINLVDHKTCLTGPLATIVVDLILNLCQGQPNLFSIAESPALARLFQHALFDCSVDKSDANATKTLNSKLDGLIPILQLADGLLNLAMTLPCQIGQSQTNPENTQPSTNGAVYSNRELDTGASQNEPERVEKHDKLPALVGNQNRIMWGNYLKARLVSPGHNDSTAACMRSGLPAPPSLTSSSSSVASNSRQLDDQIPQAAFFAARQAFDHLGISDDAKLASECFHQWLANSLSNRANMADILSILQSGQINGCWMDSAGQTLLAWSLSTGHGAATLALCNRGVDVNAGLTASAIHYAIAYGQFQCVRRLLGHSLSPDDNQILTEASIANPRLRDYQGRTSAQLGLQAVASAIEHGTEVEQFLNQARLLQEAEDRFKLEVDENITSPFANLLKLTLPVLAEVYMNTTRPEIKLRALQIIARSVRSKTGFVVLYQMQKCSENSTTDGNISASNSRGTSLCNRLVQTIAHVLSQGSAEEVFTALTAIPALIDQPYFLTWMHRHGIPDLLAWRSKLYEQEISDQANSKEENDIVDKRLAEVSYSLVKTSVRETLPMCIPTYVKKPHIIPLEPEEAISSFQCLYELGQLQAYSMGDWYIMRTDLNSLLLFHEFAILWLEVSSQVSTTTTAAASVGSSAAVTAEEATETAYLVYHTVNAYLITRKEKCTKSDVPVVTPLLPVGRNSSAVSATEDSGQLNKTPSLYCLNSSEAVENLTVLQFLSDSNPVDKSELANDLWQRLLPMIVQIRHMFYGMLPLPISKSASPTSGPREANTIKQTGRLNSPVEAPKLQVPGCSTTHGHTSPYMSSTLSPGRLISRTCATSIGGHHSKDICVVKAIPSLCVVQTGVSGSVTPSSAESRQTEQQSDLPCTARNLNDKFAPGTFTKCSVVADYHRLSHLLSESPHDTPSLVANETNIEQPGATPQHMRVKLPDLSSKVTSKAIFRSPQSRPITSSDLANQHSFVEMTKDEPNKAEQIHTFLGREAQPESTCYNNGLSASGKVIMLHVGPIRLSLSPQGLWILMEPKVDARVRLQTTGGKFLDTCVHPECKSRWNPDCCDDVTDYNGKTVQFSCKTDDLSSQRPRTSKYAVHDSPRPTEIDSFVTVNGEMQGSKCEAIKILCHPTRLGGIRVYCELDKLVYQTGPITRSSGHLRLTRLLDNLSFSQRQYVRTKHRENRLKNIQQTIIRVALAQSNLLKRLMSEKLINRAQELPSPLFEKHLLKTEPGMVPQLTNFADCFCSASVPTESEANRRNFSSDFIYLIECLRHATPYEILSSQIIPQLYFLLKQKNRRERFKRYVWRQSDDWNESEICEEELSKLDDILTGLNLDVVMKKLIETLEMLELGRLISGESRPAWNTAELWAHCEPAAGYNRQSKGFLLLIEGLASFDASERRKFLRFVTGCPTLPPGGLRNLHPKLKVAEKDGSTCGPYPSVNTCMHYLKLPEYQTVEELEQHLLAAASQPGFYLN</sequence>
<dbReference type="InterPro" id="IPR045322">
    <property type="entry name" value="HECTD1/TRIP12-like"/>
</dbReference>
<dbReference type="OrthoDB" id="271273at2759"/>
<evidence type="ECO:0000256" key="4">
    <source>
        <dbReference type="RuleBase" id="RU369009"/>
    </source>
</evidence>
<evidence type="ECO:0000256" key="1">
    <source>
        <dbReference type="ARBA" id="ARBA00022679"/>
    </source>
</evidence>
<feature type="domain" description="HECT" evidence="6">
    <location>
        <begin position="1592"/>
        <end position="1731"/>
    </location>
</feature>
<keyword evidence="1 4" id="KW-0808">Transferase</keyword>
<dbReference type="InterPro" id="IPR000569">
    <property type="entry name" value="HECT_dom"/>
</dbReference>
<dbReference type="InterPro" id="IPR036770">
    <property type="entry name" value="Ankyrin_rpt-contain_sf"/>
</dbReference>
<dbReference type="SUPFAM" id="SSF48371">
    <property type="entry name" value="ARM repeat"/>
    <property type="match status" value="1"/>
</dbReference>
<dbReference type="SMART" id="SM00248">
    <property type="entry name" value="ANK"/>
    <property type="match status" value="2"/>
</dbReference>
<feature type="region of interest" description="Disordered" evidence="5">
    <location>
        <begin position="1025"/>
        <end position="1051"/>
    </location>
</feature>
<dbReference type="InterPro" id="IPR002110">
    <property type="entry name" value="Ankyrin_rpt"/>
</dbReference>
<keyword evidence="2 3" id="KW-0833">Ubl conjugation pathway</keyword>
<dbReference type="PANTHER" id="PTHR45670:SF1">
    <property type="entry name" value="E3 UBIQUITIN-PROTEIN LIGASE HECTD1"/>
    <property type="match status" value="1"/>
</dbReference>
<dbReference type="PROSITE" id="PS50237">
    <property type="entry name" value="HECT"/>
    <property type="match status" value="1"/>
</dbReference>
<comment type="caution">
    <text evidence="7">The sequence shown here is derived from an EMBL/GenBank/DDBJ whole genome shotgun (WGS) entry which is preliminary data.</text>
</comment>
<protein>
    <recommendedName>
        <fullName evidence="4">E3 ubiquitin-protein ligase</fullName>
        <ecNumber evidence="4">2.3.2.26</ecNumber>
    </recommendedName>
</protein>
<evidence type="ECO:0000256" key="2">
    <source>
        <dbReference type="ARBA" id="ARBA00022786"/>
    </source>
</evidence>
<accession>A0A8T0DI32</accession>
<reference evidence="7 8" key="1">
    <citation type="submission" date="2019-07" db="EMBL/GenBank/DDBJ databases">
        <title>Annotation for the trematode Paragonimus westermani.</title>
        <authorList>
            <person name="Choi Y.-J."/>
        </authorList>
    </citation>
    <scope>NUCLEOTIDE SEQUENCE [LARGE SCALE GENOMIC DNA]</scope>
    <source>
        <strain evidence="7">180907_Pwestermani</strain>
    </source>
</reference>
<dbReference type="Gene3D" id="3.30.2410.10">
    <property type="entry name" value="Hect, E3 ligase catalytic domain"/>
    <property type="match status" value="1"/>
</dbReference>
<comment type="pathway">
    <text evidence="4">Protein modification; protein ubiquitination.</text>
</comment>
<dbReference type="GO" id="GO:0061630">
    <property type="term" value="F:ubiquitin protein ligase activity"/>
    <property type="evidence" value="ECO:0007669"/>
    <property type="project" value="UniProtKB-UniRule"/>
</dbReference>
<feature type="active site" description="Glycyl thioester intermediate" evidence="3">
    <location>
        <position position="1700"/>
    </location>
</feature>
<dbReference type="Proteomes" id="UP000699462">
    <property type="component" value="Unassembled WGS sequence"/>
</dbReference>
<dbReference type="Pfam" id="PF00632">
    <property type="entry name" value="HECT"/>
    <property type="match status" value="1"/>
</dbReference>
<organism evidence="7 8">
    <name type="scientific">Paragonimus westermani</name>
    <dbReference type="NCBI Taxonomy" id="34504"/>
    <lineage>
        <taxon>Eukaryota</taxon>
        <taxon>Metazoa</taxon>
        <taxon>Spiralia</taxon>
        <taxon>Lophotrochozoa</taxon>
        <taxon>Platyhelminthes</taxon>
        <taxon>Trematoda</taxon>
        <taxon>Digenea</taxon>
        <taxon>Plagiorchiida</taxon>
        <taxon>Troglotremata</taxon>
        <taxon>Troglotrematidae</taxon>
        <taxon>Paragonimus</taxon>
    </lineage>
</organism>
<dbReference type="InterPro" id="IPR016024">
    <property type="entry name" value="ARM-type_fold"/>
</dbReference>
<dbReference type="PANTHER" id="PTHR45670">
    <property type="entry name" value="E3 UBIQUITIN-PROTEIN LIGASE TRIP12"/>
    <property type="match status" value="1"/>
</dbReference>
<gene>
    <name evidence="7" type="ORF">P879_03057</name>
</gene>
<comment type="catalytic activity">
    <reaction evidence="4">
        <text>S-ubiquitinyl-[E2 ubiquitin-conjugating enzyme]-L-cysteine + [acceptor protein]-L-lysine = [E2 ubiquitin-conjugating enzyme]-L-cysteine + N(6)-ubiquitinyl-[acceptor protein]-L-lysine.</text>
        <dbReference type="EC" id="2.3.2.26"/>
    </reaction>
</comment>
<keyword evidence="8" id="KW-1185">Reference proteome</keyword>
<feature type="region of interest" description="Disordered" evidence="5">
    <location>
        <begin position="1112"/>
        <end position="1131"/>
    </location>
</feature>
<dbReference type="GO" id="GO:0000209">
    <property type="term" value="P:protein polyubiquitination"/>
    <property type="evidence" value="ECO:0007669"/>
    <property type="project" value="TreeGrafter"/>
</dbReference>
<dbReference type="EMBL" id="JTDF01003987">
    <property type="protein sequence ID" value="KAF8567320.1"/>
    <property type="molecule type" value="Genomic_DNA"/>
</dbReference>
<comment type="function">
    <text evidence="4">E3 ubiquitin-protein ligase which accepts ubiquitin from an E2 ubiquitin-conjugating enzyme in the form of a thioester and then directly transfers the ubiquitin to targeted substrates.</text>
</comment>
<dbReference type="GO" id="GO:0043161">
    <property type="term" value="P:proteasome-mediated ubiquitin-dependent protein catabolic process"/>
    <property type="evidence" value="ECO:0007669"/>
    <property type="project" value="TreeGrafter"/>
</dbReference>
<dbReference type="SMART" id="SM00119">
    <property type="entry name" value="HECTc"/>
    <property type="match status" value="1"/>
</dbReference>
<dbReference type="InterPro" id="IPR035983">
    <property type="entry name" value="Hect_E3_ubiquitin_ligase"/>
</dbReference>
<comment type="similarity">
    <text evidence="4">Belongs to the UPL family. K-HECT subfamily.</text>
</comment>
<name>A0A8T0DI32_9TREM</name>
<evidence type="ECO:0000256" key="3">
    <source>
        <dbReference type="PROSITE-ProRule" id="PRU00104"/>
    </source>
</evidence>